<keyword evidence="3" id="KW-1185">Reference proteome</keyword>
<dbReference type="Gene3D" id="3.40.190.10">
    <property type="entry name" value="Periplasmic binding protein-like II"/>
    <property type="match status" value="2"/>
</dbReference>
<organism evidence="2 3">
    <name type="scientific">Variibacter gotjawalensis</name>
    <dbReference type="NCBI Taxonomy" id="1333996"/>
    <lineage>
        <taxon>Bacteria</taxon>
        <taxon>Pseudomonadati</taxon>
        <taxon>Pseudomonadota</taxon>
        <taxon>Alphaproteobacteria</taxon>
        <taxon>Hyphomicrobiales</taxon>
        <taxon>Nitrobacteraceae</taxon>
        <taxon>Variibacter</taxon>
    </lineage>
</organism>
<dbReference type="InterPro" id="IPR011852">
    <property type="entry name" value="TRAP_TAXI"/>
</dbReference>
<dbReference type="PANTHER" id="PTHR42941:SF1">
    <property type="entry name" value="SLL1037 PROTEIN"/>
    <property type="match status" value="1"/>
</dbReference>
<evidence type="ECO:0000256" key="1">
    <source>
        <dbReference type="SAM" id="SignalP"/>
    </source>
</evidence>
<dbReference type="NCBIfam" id="TIGR02122">
    <property type="entry name" value="TRAP_TAXI"/>
    <property type="match status" value="1"/>
</dbReference>
<keyword evidence="1" id="KW-0732">Signal</keyword>
<dbReference type="EMBL" id="AP014946">
    <property type="protein sequence ID" value="BAT59358.1"/>
    <property type="molecule type" value="Genomic_DNA"/>
</dbReference>
<dbReference type="Proteomes" id="UP000236884">
    <property type="component" value="Chromosome"/>
</dbReference>
<dbReference type="RefSeq" id="WP_096354612.1">
    <property type="nucleotide sequence ID" value="NZ_AP014946.1"/>
</dbReference>
<feature type="chain" id="PRO_5006615677" evidence="1">
    <location>
        <begin position="27"/>
        <end position="323"/>
    </location>
</feature>
<name>A0A0S3PU56_9BRAD</name>
<protein>
    <submittedName>
        <fullName evidence="2">ABC transporter, phosphonate, periplasmic substrate-binding protein</fullName>
    </submittedName>
</protein>
<feature type="signal peptide" evidence="1">
    <location>
        <begin position="1"/>
        <end position="26"/>
    </location>
</feature>
<reference evidence="2 3" key="1">
    <citation type="submission" date="2015-08" db="EMBL/GenBank/DDBJ databases">
        <title>Investigation of the bacterial diversity of lava forest soil.</title>
        <authorList>
            <person name="Lee J.S."/>
        </authorList>
    </citation>
    <scope>NUCLEOTIDE SEQUENCE [LARGE SCALE GENOMIC DNA]</scope>
    <source>
        <strain evidence="2 3">GJW-30</strain>
    </source>
</reference>
<gene>
    <name evidence="2" type="ORF">GJW-30_1_01890</name>
</gene>
<evidence type="ECO:0000313" key="2">
    <source>
        <dbReference type="EMBL" id="BAT59358.1"/>
    </source>
</evidence>
<dbReference type="SUPFAM" id="SSF53850">
    <property type="entry name" value="Periplasmic binding protein-like II"/>
    <property type="match status" value="1"/>
</dbReference>
<dbReference type="Pfam" id="PF16868">
    <property type="entry name" value="NMT1_3"/>
    <property type="match status" value="1"/>
</dbReference>
<dbReference type="KEGG" id="vgo:GJW-30_1_01890"/>
<dbReference type="AlphaFoldDB" id="A0A0S3PU56"/>
<dbReference type="PANTHER" id="PTHR42941">
    <property type="entry name" value="SLL1037 PROTEIN"/>
    <property type="match status" value="1"/>
</dbReference>
<sequence>MGALLARVFATLALVAATLSGAFAQADWPKSLIIGTASAGGTYYDYGNGLARLLSRELGIHVIARPTGGPAENIELLEKGEIQLAFVTQGVALQAWNASGALAGGGQQRAMRALFPMYDTPFQFVVLADSAIQSVADFAGKRVGVGPSGGTTANYFPQFLKVLKTDATLINGDWSDLAAKVEDKSLDALAVGAGAPVPAFAEIERKTKVRYLPLTSAQIRDLRLALPELGTATVPAGSYPSLRRHYPTVGLYNFAVAHRDLPDDLAYAIVDAVFAHQDTLIDAHPAAAETTPANFTRNTFIPFHPGAARWFRGRAVPGMTHSD</sequence>
<proteinExistence type="predicted"/>
<evidence type="ECO:0000313" key="3">
    <source>
        <dbReference type="Proteomes" id="UP000236884"/>
    </source>
</evidence>
<accession>A0A0S3PU56</accession>
<dbReference type="OrthoDB" id="9776669at2"/>